<organism evidence="13 14">
    <name type="scientific">Faucicola osloensis</name>
    <name type="common">Moraxella osloensis</name>
    <dbReference type="NCBI Taxonomy" id="34062"/>
    <lineage>
        <taxon>Bacteria</taxon>
        <taxon>Pseudomonadati</taxon>
        <taxon>Pseudomonadota</taxon>
        <taxon>Gammaproteobacteria</taxon>
        <taxon>Moraxellales</taxon>
        <taxon>Moraxellaceae</taxon>
        <taxon>Faucicola</taxon>
    </lineage>
</organism>
<dbReference type="GO" id="GO:0140114">
    <property type="term" value="P:cellular detoxification of fluoride"/>
    <property type="evidence" value="ECO:0007669"/>
    <property type="project" value="UniProtKB-UniRule"/>
</dbReference>
<keyword evidence="4 12" id="KW-0812">Transmembrane</keyword>
<feature type="transmembrane region" description="Helical" evidence="12">
    <location>
        <begin position="29"/>
        <end position="52"/>
    </location>
</feature>
<reference evidence="14" key="1">
    <citation type="submission" date="2017-11" db="EMBL/GenBank/DDBJ databases">
        <title>Complete genome sequence of Moraxella osloensis NP7 isolated from human skin.</title>
        <authorList>
            <person name="Lee K."/>
            <person name="Lim J.Y."/>
            <person name="Hwang I."/>
        </authorList>
    </citation>
    <scope>NUCLEOTIDE SEQUENCE [LARGE SCALE GENOMIC DNA]</scope>
    <source>
        <strain evidence="14">NP7</strain>
    </source>
</reference>
<feature type="transmembrane region" description="Helical" evidence="12">
    <location>
        <begin position="90"/>
        <end position="115"/>
    </location>
</feature>
<dbReference type="Pfam" id="PF02537">
    <property type="entry name" value="CRCB"/>
    <property type="match status" value="1"/>
</dbReference>
<keyword evidence="2 12" id="KW-1003">Cell membrane</keyword>
<evidence type="ECO:0000256" key="7">
    <source>
        <dbReference type="ARBA" id="ARBA00023065"/>
    </source>
</evidence>
<keyword evidence="6 12" id="KW-0915">Sodium</keyword>
<dbReference type="NCBIfam" id="TIGR00494">
    <property type="entry name" value="crcB"/>
    <property type="match status" value="1"/>
</dbReference>
<proteinExistence type="inferred from homology"/>
<feature type="binding site" evidence="12">
    <location>
        <position position="69"/>
    </location>
    <ligand>
        <name>Na(+)</name>
        <dbReference type="ChEBI" id="CHEBI:29101"/>
        <note>structural</note>
    </ligand>
</feature>
<evidence type="ECO:0000256" key="4">
    <source>
        <dbReference type="ARBA" id="ARBA00022692"/>
    </source>
</evidence>
<comment type="function">
    <text evidence="12">Fluoride-specific ion channel. Important for reducing fluoride concentration in the cell, thus reducing its toxicity.</text>
</comment>
<dbReference type="Proteomes" id="UP000229340">
    <property type="component" value="Chromosome"/>
</dbReference>
<dbReference type="GO" id="GO:0046872">
    <property type="term" value="F:metal ion binding"/>
    <property type="evidence" value="ECO:0007669"/>
    <property type="project" value="UniProtKB-KW"/>
</dbReference>
<dbReference type="RefSeq" id="WP_100270360.1">
    <property type="nucleotide sequence ID" value="NZ_CP024443.1"/>
</dbReference>
<keyword evidence="7 12" id="KW-0406">Ion transport</keyword>
<evidence type="ECO:0000256" key="11">
    <source>
        <dbReference type="ARBA" id="ARBA00035585"/>
    </source>
</evidence>
<comment type="catalytic activity">
    <reaction evidence="11">
        <text>fluoride(in) = fluoride(out)</text>
        <dbReference type="Rhea" id="RHEA:76159"/>
        <dbReference type="ChEBI" id="CHEBI:17051"/>
    </reaction>
    <physiologicalReaction direction="left-to-right" evidence="11">
        <dbReference type="Rhea" id="RHEA:76160"/>
    </physiologicalReaction>
</comment>
<evidence type="ECO:0000256" key="3">
    <source>
        <dbReference type="ARBA" id="ARBA00022519"/>
    </source>
</evidence>
<dbReference type="GO" id="GO:0005886">
    <property type="term" value="C:plasma membrane"/>
    <property type="evidence" value="ECO:0007669"/>
    <property type="project" value="UniProtKB-SubCell"/>
</dbReference>
<keyword evidence="8 12" id="KW-0472">Membrane</keyword>
<evidence type="ECO:0000256" key="1">
    <source>
        <dbReference type="ARBA" id="ARBA00004651"/>
    </source>
</evidence>
<keyword evidence="5 12" id="KW-1133">Transmembrane helix</keyword>
<dbReference type="STRING" id="34062.AXE82_03825"/>
<dbReference type="HAMAP" id="MF_00454">
    <property type="entry name" value="FluC"/>
    <property type="match status" value="1"/>
</dbReference>
<name>A0A2D2LVU1_FAUOS</name>
<evidence type="ECO:0000256" key="9">
    <source>
        <dbReference type="ARBA" id="ARBA00023303"/>
    </source>
</evidence>
<dbReference type="AlphaFoldDB" id="A0A2D2LVU1"/>
<keyword evidence="9 12" id="KW-0407">Ion channel</keyword>
<sequence>MPWLWIGLGAAFGAMLRWWLARLNSVHPWLPYGTLFANVLGGLLMGFALILTQKMHPNLRLFITTGFLGGLTTFSTFSAEVFTLLHTGKVWQGVALIGVHVLLTLVATAIGFYSLKLLNYG</sequence>
<feature type="binding site" evidence="12">
    <location>
        <position position="72"/>
    </location>
    <ligand>
        <name>Na(+)</name>
        <dbReference type="ChEBI" id="CHEBI:29101"/>
        <note>structural</note>
    </ligand>
</feature>
<keyword evidence="12" id="KW-0479">Metal-binding</keyword>
<comment type="subcellular location">
    <subcellularLocation>
        <location evidence="1 12">Cell membrane</location>
        <topology evidence="1 12">Multi-pass membrane protein</topology>
    </subcellularLocation>
</comment>
<dbReference type="EMBL" id="CP024443">
    <property type="protein sequence ID" value="ATR79142.1"/>
    <property type="molecule type" value="Genomic_DNA"/>
</dbReference>
<dbReference type="GO" id="GO:0062054">
    <property type="term" value="F:fluoride channel activity"/>
    <property type="evidence" value="ECO:0007669"/>
    <property type="project" value="UniProtKB-UniRule"/>
</dbReference>
<dbReference type="PANTHER" id="PTHR28259:SF1">
    <property type="entry name" value="FLUORIDE EXPORT PROTEIN 1-RELATED"/>
    <property type="match status" value="1"/>
</dbReference>
<evidence type="ECO:0000256" key="10">
    <source>
        <dbReference type="ARBA" id="ARBA00035120"/>
    </source>
</evidence>
<keyword evidence="12" id="KW-0813">Transport</keyword>
<evidence type="ECO:0000256" key="6">
    <source>
        <dbReference type="ARBA" id="ARBA00023053"/>
    </source>
</evidence>
<evidence type="ECO:0000313" key="14">
    <source>
        <dbReference type="Proteomes" id="UP000229340"/>
    </source>
</evidence>
<evidence type="ECO:0000256" key="8">
    <source>
        <dbReference type="ARBA" id="ARBA00023136"/>
    </source>
</evidence>
<protein>
    <recommendedName>
        <fullName evidence="12">Fluoride-specific ion channel FluC</fullName>
    </recommendedName>
</protein>
<evidence type="ECO:0000256" key="2">
    <source>
        <dbReference type="ARBA" id="ARBA00022475"/>
    </source>
</evidence>
<evidence type="ECO:0000256" key="5">
    <source>
        <dbReference type="ARBA" id="ARBA00022989"/>
    </source>
</evidence>
<dbReference type="PANTHER" id="PTHR28259">
    <property type="entry name" value="FLUORIDE EXPORT PROTEIN 1-RELATED"/>
    <property type="match status" value="1"/>
</dbReference>
<dbReference type="InterPro" id="IPR003691">
    <property type="entry name" value="FluC"/>
</dbReference>
<comment type="activity regulation">
    <text evidence="12">Na(+) is not transported, but it plays an essential structural role and its presence is essential for fluoride channel function.</text>
</comment>
<evidence type="ECO:0000256" key="12">
    <source>
        <dbReference type="HAMAP-Rule" id="MF_00454"/>
    </source>
</evidence>
<accession>A0A2D2LVU1</accession>
<feature type="transmembrane region" description="Helical" evidence="12">
    <location>
        <begin position="59"/>
        <end position="78"/>
    </location>
</feature>
<keyword evidence="3" id="KW-0997">Cell inner membrane</keyword>
<gene>
    <name evidence="12 13" type="primary">crcB</name>
    <name evidence="12" type="synonym">fluC</name>
    <name evidence="13" type="ORF">NP7_07710</name>
</gene>
<comment type="similarity">
    <text evidence="10 12">Belongs to the fluoride channel Fluc/FEX (TC 1.A.43) family.</text>
</comment>
<evidence type="ECO:0000313" key="13">
    <source>
        <dbReference type="EMBL" id="ATR79142.1"/>
    </source>
</evidence>